<dbReference type="InterPro" id="IPR006665">
    <property type="entry name" value="OmpA-like"/>
</dbReference>
<dbReference type="PROSITE" id="PS51123">
    <property type="entry name" value="OMPA_2"/>
    <property type="match status" value="1"/>
</dbReference>
<dbReference type="EMBL" id="AP012547">
    <property type="protein sequence ID" value="BAO31356.1"/>
    <property type="molecule type" value="Genomic_DNA"/>
</dbReference>
<keyword evidence="3" id="KW-0998">Cell outer membrane</keyword>
<dbReference type="InterPro" id="IPR036737">
    <property type="entry name" value="OmpA-like_sf"/>
</dbReference>
<feature type="signal peptide" evidence="5">
    <location>
        <begin position="1"/>
        <end position="28"/>
    </location>
</feature>
<dbReference type="OrthoDB" id="9782229at2"/>
<evidence type="ECO:0000256" key="3">
    <source>
        <dbReference type="ARBA" id="ARBA00023237"/>
    </source>
</evidence>
<sequence>MKTIFRPATSALISGLIVLAMGSGQAVAADDDAAKLKELERAMTAPGEGEPAKKKMRTRAIVFDNAGSPAAASAPAPAAALDCANLPPDVKANAVDFAIQFQVGSAKISPTSEATLGSIAKILTLAPDRCVLVEGHTDITGNADKNLALSRDRANSVVNYIAGKAGIERKRLVPLGKGSSTPAAGLDPRDPKNRRVVFKVVAG</sequence>
<feature type="domain" description="OmpA-like" evidence="6">
    <location>
        <begin position="88"/>
        <end position="203"/>
    </location>
</feature>
<dbReference type="SUPFAM" id="SSF103088">
    <property type="entry name" value="OmpA-like"/>
    <property type="match status" value="1"/>
</dbReference>
<gene>
    <name evidence="7" type="ORF">SUTH_03586</name>
</gene>
<evidence type="ECO:0000256" key="5">
    <source>
        <dbReference type="SAM" id="SignalP"/>
    </source>
</evidence>
<feature type="chain" id="PRO_5004795057" evidence="5">
    <location>
        <begin position="29"/>
        <end position="203"/>
    </location>
</feature>
<keyword evidence="8" id="KW-1185">Reference proteome</keyword>
<dbReference type="CDD" id="cd07185">
    <property type="entry name" value="OmpA_C-like"/>
    <property type="match status" value="1"/>
</dbReference>
<evidence type="ECO:0000256" key="4">
    <source>
        <dbReference type="PROSITE-ProRule" id="PRU00473"/>
    </source>
</evidence>
<evidence type="ECO:0000256" key="2">
    <source>
        <dbReference type="ARBA" id="ARBA00023136"/>
    </source>
</evidence>
<name>W0SKE9_9PROT</name>
<dbReference type="STRING" id="1223802.SUTH_03586"/>
<organism evidence="7 8">
    <name type="scientific">Sulfuritalea hydrogenivorans sk43H</name>
    <dbReference type="NCBI Taxonomy" id="1223802"/>
    <lineage>
        <taxon>Bacteria</taxon>
        <taxon>Pseudomonadati</taxon>
        <taxon>Pseudomonadota</taxon>
        <taxon>Betaproteobacteria</taxon>
        <taxon>Nitrosomonadales</taxon>
        <taxon>Sterolibacteriaceae</taxon>
        <taxon>Sulfuritalea</taxon>
    </lineage>
</organism>
<evidence type="ECO:0000256" key="1">
    <source>
        <dbReference type="ARBA" id="ARBA00004442"/>
    </source>
</evidence>
<dbReference type="PRINTS" id="PR01021">
    <property type="entry name" value="OMPADOMAIN"/>
</dbReference>
<dbReference type="PANTHER" id="PTHR30329:SF21">
    <property type="entry name" value="LIPOPROTEIN YIAD-RELATED"/>
    <property type="match status" value="1"/>
</dbReference>
<dbReference type="HOGENOM" id="CLU_1352174_0_0_4"/>
<evidence type="ECO:0000313" key="7">
    <source>
        <dbReference type="EMBL" id="BAO31356.1"/>
    </source>
</evidence>
<accession>W0SKE9</accession>
<dbReference type="InterPro" id="IPR050330">
    <property type="entry name" value="Bact_OuterMem_StrucFunc"/>
</dbReference>
<dbReference type="AlphaFoldDB" id="W0SKE9"/>
<dbReference type="PANTHER" id="PTHR30329">
    <property type="entry name" value="STATOR ELEMENT OF FLAGELLAR MOTOR COMPLEX"/>
    <property type="match status" value="1"/>
</dbReference>
<evidence type="ECO:0000313" key="8">
    <source>
        <dbReference type="Proteomes" id="UP000031637"/>
    </source>
</evidence>
<reference evidence="7 8" key="1">
    <citation type="journal article" date="2014" name="Syst. Appl. Microbiol.">
        <title>Complete genomes of freshwater sulfur oxidizers Sulfuricella denitrificans skB26 and Sulfuritalea hydrogenivorans sk43H: genetic insights into the sulfur oxidation pathway of betaproteobacteria.</title>
        <authorList>
            <person name="Watanabe T."/>
            <person name="Kojima H."/>
            <person name="Fukui M."/>
        </authorList>
    </citation>
    <scope>NUCLEOTIDE SEQUENCE [LARGE SCALE GENOMIC DNA]</scope>
    <source>
        <strain evidence="7">DSM22779</strain>
    </source>
</reference>
<dbReference type="Gene3D" id="3.30.1330.60">
    <property type="entry name" value="OmpA-like domain"/>
    <property type="match status" value="1"/>
</dbReference>
<dbReference type="Proteomes" id="UP000031637">
    <property type="component" value="Chromosome"/>
</dbReference>
<keyword evidence="2 4" id="KW-0472">Membrane</keyword>
<dbReference type="GO" id="GO:0009279">
    <property type="term" value="C:cell outer membrane"/>
    <property type="evidence" value="ECO:0007669"/>
    <property type="project" value="UniProtKB-SubCell"/>
</dbReference>
<dbReference type="RefSeq" id="WP_052473777.1">
    <property type="nucleotide sequence ID" value="NZ_AP012547.1"/>
</dbReference>
<comment type="subcellular location">
    <subcellularLocation>
        <location evidence="1">Cell outer membrane</location>
    </subcellularLocation>
</comment>
<dbReference type="InterPro" id="IPR006664">
    <property type="entry name" value="OMP_bac"/>
</dbReference>
<protein>
    <submittedName>
        <fullName evidence="7">OmpA/MotB domain-containing protein</fullName>
    </submittedName>
</protein>
<keyword evidence="5" id="KW-0732">Signal</keyword>
<dbReference type="Pfam" id="PF00691">
    <property type="entry name" value="OmpA"/>
    <property type="match status" value="1"/>
</dbReference>
<dbReference type="KEGG" id="shd:SUTH_03586"/>
<evidence type="ECO:0000259" key="6">
    <source>
        <dbReference type="PROSITE" id="PS51123"/>
    </source>
</evidence>
<proteinExistence type="predicted"/>